<dbReference type="InterPro" id="IPR000674">
    <property type="entry name" value="Ald_Oxase/Xan_DH_a/b"/>
</dbReference>
<dbReference type="Pfam" id="PF20256">
    <property type="entry name" value="MoCoBD_2"/>
    <property type="match status" value="1"/>
</dbReference>
<organism evidence="2 3">
    <name type="scientific">Reyranella humidisoli</name>
    <dbReference type="NCBI Taxonomy" id="2849149"/>
    <lineage>
        <taxon>Bacteria</taxon>
        <taxon>Pseudomonadati</taxon>
        <taxon>Pseudomonadota</taxon>
        <taxon>Alphaproteobacteria</taxon>
        <taxon>Hyphomicrobiales</taxon>
        <taxon>Reyranellaceae</taxon>
        <taxon>Reyranella</taxon>
    </lineage>
</organism>
<dbReference type="SMART" id="SM01008">
    <property type="entry name" value="Ald_Xan_dh_C"/>
    <property type="match status" value="1"/>
</dbReference>
<evidence type="ECO:0000313" key="3">
    <source>
        <dbReference type="Proteomes" id="UP000727907"/>
    </source>
</evidence>
<feature type="domain" description="Aldehyde oxidase/xanthine dehydrogenase a/b hammerhead" evidence="1">
    <location>
        <begin position="32"/>
        <end position="138"/>
    </location>
</feature>
<sequence>MKFDTPATTNPIDRLTVVGQPVDRIDGRYKTTGTAHYAYERHDAAPDAAYGHVVGAAIAKGRIASMDLTAAKAAPGVLAIVTAETAGKLGKGEYNTATLLGGPEIEHYHQAVALVVAEGFEQARDAAALVKIEYAPTKGAYDLAAARDLAKPSGKDDEPADSRVGDFDAAFAATAVQVDATYTTPDQSHAMMEPHATVAAWQGDRLSLWTSNQMVAWSVGDVAKTLGIAKDKVHLMSPYVGGGFGGKLWVRADALLAALGARAARRPVKVALHRPLMFNNTTHRPATIQRIRLGANTDGALLAIGHDSWSGDLPGGKPETAIMQTRLLYAGANRLTRQRLAELDLPEGNSMRAPGEAPGMMALEIAMDEMAGKLGLDPVEFRIRNDTQVDPEHPGRKFSQRQLTECLRIGAERFGWARRKARPGEVRDGRWLVGLGMAAAYRGAPVVKSAARVRLDAKGIVTVETDMTDIGTGSYTIIAQTAAEMMGVPLHRVVVRLADSNFPVSAGSGGQFGANSATAGVYAACVKLRDAVTGKLGLNAAAAEFADGKVRSGDRSIALVEAARDGELAAEDTIEFGGLDKKYQLSTFGGHFVEVGVDAATAEVRLRRMLAVCAAGRILNPKSARSQVIGAMTMGAGAALMEELAVDTRHGFFVNHDLAAYEVPVHADIPHQEVIFLDETDPLSSPMKAKGVGELGICGAAAAIANAIHNATGVRVRDYPITLDKLLKEMPAPVSHVGVPPG</sequence>
<dbReference type="PANTHER" id="PTHR11908">
    <property type="entry name" value="XANTHINE DEHYDROGENASE"/>
    <property type="match status" value="1"/>
</dbReference>
<dbReference type="InterPro" id="IPR049648">
    <property type="entry name" value="PaoC-like"/>
</dbReference>
<dbReference type="NCBIfam" id="NF041671">
    <property type="entry name" value="peri_hyde_PaoC"/>
    <property type="match status" value="1"/>
</dbReference>
<evidence type="ECO:0000313" key="2">
    <source>
        <dbReference type="EMBL" id="MBU8874688.1"/>
    </source>
</evidence>
<comment type="caution">
    <text evidence="2">The sequence shown here is derived from an EMBL/GenBank/DDBJ whole genome shotgun (WGS) entry which is preliminary data.</text>
</comment>
<dbReference type="PANTHER" id="PTHR11908:SF123">
    <property type="entry name" value="ALDEHYDE OXIDOREDUCTASE MOLYBDENUM-BINDING SUBUNIT PAOC"/>
    <property type="match status" value="1"/>
</dbReference>
<name>A0ABS6IJB2_9HYPH</name>
<gene>
    <name evidence="2" type="ORF">KQ910_13010</name>
</gene>
<dbReference type="InterPro" id="IPR046867">
    <property type="entry name" value="AldOxase/xan_DH_MoCoBD2"/>
</dbReference>
<dbReference type="InterPro" id="IPR008274">
    <property type="entry name" value="AldOxase/xan_DH_MoCoBD1"/>
</dbReference>
<proteinExistence type="predicted"/>
<dbReference type="EMBL" id="JAHOPB010000001">
    <property type="protein sequence ID" value="MBU8874688.1"/>
    <property type="molecule type" value="Genomic_DNA"/>
</dbReference>
<keyword evidence="3" id="KW-1185">Reference proteome</keyword>
<dbReference type="InterPro" id="IPR016208">
    <property type="entry name" value="Ald_Oxase/xanthine_DH-like"/>
</dbReference>
<accession>A0ABS6IJB2</accession>
<dbReference type="Pfam" id="PF01315">
    <property type="entry name" value="Ald_Xan_dh_C"/>
    <property type="match status" value="1"/>
</dbReference>
<dbReference type="Proteomes" id="UP000727907">
    <property type="component" value="Unassembled WGS sequence"/>
</dbReference>
<dbReference type="RefSeq" id="WP_216960645.1">
    <property type="nucleotide sequence ID" value="NZ_JAHOPB010000001.1"/>
</dbReference>
<evidence type="ECO:0000259" key="1">
    <source>
        <dbReference type="SMART" id="SM01008"/>
    </source>
</evidence>
<reference evidence="2 3" key="1">
    <citation type="submission" date="2021-06" db="EMBL/GenBank/DDBJ databases">
        <authorList>
            <person name="Lee D.H."/>
        </authorList>
    </citation>
    <scope>NUCLEOTIDE SEQUENCE [LARGE SCALE GENOMIC DNA]</scope>
    <source>
        <strain evidence="2 3">MMS21-HV4-11</strain>
    </source>
</reference>
<protein>
    <submittedName>
        <fullName evidence="2">Xanthine dehydrogenase family protein molybdopterin-binding subunit</fullName>
    </submittedName>
</protein>
<dbReference type="Pfam" id="PF02738">
    <property type="entry name" value="MoCoBD_1"/>
    <property type="match status" value="1"/>
</dbReference>